<name>A0A449B377_9BACT</name>
<organism evidence="2 3">
    <name type="scientific">Mycoplasmopsis citelli</name>
    <dbReference type="NCBI Taxonomy" id="171281"/>
    <lineage>
        <taxon>Bacteria</taxon>
        <taxon>Bacillati</taxon>
        <taxon>Mycoplasmatota</taxon>
        <taxon>Mycoplasmoidales</taxon>
        <taxon>Metamycoplasmataceae</taxon>
        <taxon>Mycoplasmopsis</taxon>
    </lineage>
</organism>
<dbReference type="EMBL" id="LR215036">
    <property type="protein sequence ID" value="VEU75057.1"/>
    <property type="molecule type" value="Genomic_DNA"/>
</dbReference>
<dbReference type="RefSeq" id="WP_129725867.1">
    <property type="nucleotide sequence ID" value="NZ_LR215036.1"/>
</dbReference>
<dbReference type="Proteomes" id="UP000290985">
    <property type="component" value="Chromosome"/>
</dbReference>
<evidence type="ECO:0000313" key="2">
    <source>
        <dbReference type="EMBL" id="VEU75057.1"/>
    </source>
</evidence>
<reference evidence="2 3" key="1">
    <citation type="submission" date="2019-01" db="EMBL/GenBank/DDBJ databases">
        <authorList>
            <consortium name="Pathogen Informatics"/>
        </authorList>
    </citation>
    <scope>NUCLEOTIDE SEQUENCE [LARGE SCALE GENOMIC DNA]</scope>
    <source>
        <strain evidence="2 3">NCTC10181</strain>
    </source>
</reference>
<keyword evidence="1" id="KW-0472">Membrane</keyword>
<gene>
    <name evidence="2" type="ORF">NCTC10181_00934</name>
</gene>
<keyword evidence="1" id="KW-0812">Transmembrane</keyword>
<dbReference type="AlphaFoldDB" id="A0A449B377"/>
<evidence type="ECO:0000256" key="1">
    <source>
        <dbReference type="SAM" id="Phobius"/>
    </source>
</evidence>
<keyword evidence="3" id="KW-1185">Reference proteome</keyword>
<keyword evidence="1" id="KW-1133">Transmembrane helix</keyword>
<dbReference type="KEGG" id="mcit:NCTC10181_00934"/>
<evidence type="ECO:0000313" key="3">
    <source>
        <dbReference type="Proteomes" id="UP000290985"/>
    </source>
</evidence>
<feature type="transmembrane region" description="Helical" evidence="1">
    <location>
        <begin position="16"/>
        <end position="43"/>
    </location>
</feature>
<proteinExistence type="predicted"/>
<sequence>MTARKLFNAQLSRDKIIFIILLTFAVICLIAGIVLVALGSADYLKFVELHLEKSSKQIQISKFIYGIFLLIWGVLLLVLSALFGNSQFNKKLNKNE</sequence>
<accession>A0A449B377</accession>
<protein>
    <submittedName>
        <fullName evidence="2">Uncharacterized protein</fullName>
    </submittedName>
</protein>
<feature type="transmembrane region" description="Helical" evidence="1">
    <location>
        <begin position="63"/>
        <end position="84"/>
    </location>
</feature>